<proteinExistence type="predicted"/>
<evidence type="ECO:0000313" key="1">
    <source>
        <dbReference type="EMBL" id="WAU04025.1"/>
    </source>
</evidence>
<protein>
    <submittedName>
        <fullName evidence="1">Uncharacterized protein</fullName>
    </submittedName>
</protein>
<evidence type="ECO:0000313" key="2">
    <source>
        <dbReference type="Proteomes" id="UP001210169"/>
    </source>
</evidence>
<name>A0ABY7J0D7_STRNI</name>
<reference evidence="1 2" key="1">
    <citation type="submission" date="2022-12" db="EMBL/GenBank/DDBJ databases">
        <authorList>
            <person name="Ruckert C."/>
            <person name="Busche T."/>
            <person name="Kalinowski J."/>
            <person name="Wittmann C."/>
        </authorList>
    </citation>
    <scope>NUCLEOTIDE SEQUENCE [LARGE SCALE GENOMIC DNA]</scope>
    <source>
        <strain evidence="1 2">DSM 40276</strain>
    </source>
</reference>
<keyword evidence="2" id="KW-1185">Reference proteome</keyword>
<gene>
    <name evidence="1" type="ORF">STRNI_002247</name>
</gene>
<sequence length="270" mass="29317">MESNLQRGPAALGAYGEDPEVRRAATAEVLTAIVDQIGQPTWYGGSSAGPVIRWRDEHRTVMLARGVEGLQLSVRRTAELEGMHQAGFECVQADPASYFRQLPYLWRLSPQGKADALPALPAVPTAPDWWWLEESLKALLRSWWEQLPAQIGQDVAGFNIVPRGEREGTFSTLSILCSQTDGVMLLVDDRAVRGGTPSEVMAGRGWRDRIMGWWQRDFCGLGAEGPAAAARMAVAEARLRGVLSPADLGIAEVRCEGGGHLALPGLALHL</sequence>
<dbReference type="EMBL" id="CP114203">
    <property type="protein sequence ID" value="WAU04025.1"/>
    <property type="molecule type" value="Genomic_DNA"/>
</dbReference>
<dbReference type="Proteomes" id="UP001210169">
    <property type="component" value="Chromosome"/>
</dbReference>
<dbReference type="GeneID" id="301331426"/>
<dbReference type="RefSeq" id="WP_277411145.1">
    <property type="nucleotide sequence ID" value="NZ_CP114203.1"/>
</dbReference>
<organism evidence="1 2">
    <name type="scientific">Streptomyces nigrescens</name>
    <dbReference type="NCBI Taxonomy" id="1920"/>
    <lineage>
        <taxon>Bacteria</taxon>
        <taxon>Bacillati</taxon>
        <taxon>Actinomycetota</taxon>
        <taxon>Actinomycetes</taxon>
        <taxon>Kitasatosporales</taxon>
        <taxon>Streptomycetaceae</taxon>
        <taxon>Streptomyces</taxon>
    </lineage>
</organism>
<accession>A0ABY7J0D7</accession>